<name>A0ACD3ZQ95_FUSSC</name>
<dbReference type="Proteomes" id="UP000830768">
    <property type="component" value="Chromosome 13"/>
</dbReference>
<accession>A0ACD3ZQ95</accession>
<dbReference type="EMBL" id="CP090041">
    <property type="protein sequence ID" value="UPL03262.1"/>
    <property type="molecule type" value="Genomic_DNA"/>
</dbReference>
<gene>
    <name evidence="1" type="ORF">LCI18_014196</name>
</gene>
<reference evidence="1" key="1">
    <citation type="submission" date="2021-11" db="EMBL/GenBank/DDBJ databases">
        <title>Fusarium solani-melongenae Genome sequencing and assembly.</title>
        <authorList>
            <person name="Xie S."/>
            <person name="Huang L."/>
            <person name="Zhang X."/>
        </authorList>
    </citation>
    <scope>NUCLEOTIDE SEQUENCE</scope>
    <source>
        <strain evidence="1">CRI 24-3</strain>
    </source>
</reference>
<protein>
    <submittedName>
        <fullName evidence="1">Uncharacterized protein</fullName>
    </submittedName>
</protein>
<organism evidence="1 2">
    <name type="scientific">Fusarium solani subsp. cucurbitae</name>
    <name type="common">Neocosmosporum cucurbitae</name>
    <dbReference type="NCBI Taxonomy" id="2747967"/>
    <lineage>
        <taxon>Eukaryota</taxon>
        <taxon>Fungi</taxon>
        <taxon>Dikarya</taxon>
        <taxon>Ascomycota</taxon>
        <taxon>Pezizomycotina</taxon>
        <taxon>Sordariomycetes</taxon>
        <taxon>Hypocreomycetidae</taxon>
        <taxon>Hypocreales</taxon>
        <taxon>Nectriaceae</taxon>
        <taxon>Fusarium</taxon>
        <taxon>Fusarium solani species complex</taxon>
    </lineage>
</organism>
<sequence length="325" mass="36719">MNQGIGLFRHRSRLQDNNITMPRRGRHVEPTDSGRRGRRPHALAADDVAQGAPFVMDGIAELDIEGLNLDGGNMYGYPPIAQMAPFVIAPNPVPAPAPAPAPAPRRTMLVVVLYEIPPQNGQFGAEGRRFLLDRDTLFTLLPRTRFAVRRGALDLRSFFLLEDMEPHPPSIIHRALHFLFSHLEEHSRTATLDMFGTAEQQIEHGPVRTSVVKRWAAMVHALCVILNNDKGLGCSEGLLGHILNFFELLIQDIHDLIGWDETTILFEAFAGVFRTERRDLTSQLNRIWDRFDPEVQEQLLRDMRRALPAEGIDGMAHRMYRALGY</sequence>
<evidence type="ECO:0000313" key="1">
    <source>
        <dbReference type="EMBL" id="UPL03262.1"/>
    </source>
</evidence>
<evidence type="ECO:0000313" key="2">
    <source>
        <dbReference type="Proteomes" id="UP000830768"/>
    </source>
</evidence>
<keyword evidence="2" id="KW-1185">Reference proteome</keyword>
<proteinExistence type="predicted"/>